<dbReference type="RefSeq" id="WP_002551774.1">
    <property type="nucleotide sequence ID" value="NZ_LIIG01000047.1"/>
</dbReference>
<evidence type="ECO:0000313" key="1">
    <source>
        <dbReference type="EMBL" id="KPW82750.1"/>
    </source>
</evidence>
<dbReference type="AlphaFoldDB" id="A0A0N8R118"/>
<dbReference type="SUPFAM" id="SSF56112">
    <property type="entry name" value="Protein kinase-like (PK-like)"/>
    <property type="match status" value="2"/>
</dbReference>
<evidence type="ECO:0000313" key="2">
    <source>
        <dbReference type="Proteomes" id="UP000050356"/>
    </source>
</evidence>
<sequence>MRLSELKNAGRTPELPMSLTLADAAGSAELQLLTLLRVLPGQRYVGAGVWRGRTVLAKLLVGDKAARHFQRELAGVRLLAEQGLTTPLLLADGLQDGEGGWLLFEFLEQASSLGDAWNAVQHLPPLADEQQAVLGEALSAIAQQHAKGLWQEDLHLDNLLRHQGRLYLIDGAGIRAEQAGKPLSRQKVLENLGVFFAQLPRSFEPFTEELLVHYLLSNAEHGLPMEALQKQIDKVRSWRLKDFMSKTVRDCSLFSVEDSASVFRAVRREEEPAMLPVLAQADALLGKGHLYKTGGAASVGRVEISGRTLVIKRYNIKNFSHWLKRFWRPSRAWHSWREGNRLMFLGIATPKPLAVQEKRFLGLRSKAWLVTEFIEGPDIIERFAPHVATGDAPEAELLALDTLFAQLIQARISHGDFKGHNLFWRTDRWAMIDLDAMQQHSSQSSFAAAYARDRARFMRNWPVQSALHQILEQRLPKITPD</sequence>
<dbReference type="PATRIC" id="fig|264451.4.peg.2778"/>
<accession>A0A0N8R118</accession>
<organism evidence="1 2">
    <name type="scientific">Pseudomonas syringae pv. cerasicola</name>
    <dbReference type="NCBI Taxonomy" id="264451"/>
    <lineage>
        <taxon>Bacteria</taxon>
        <taxon>Pseudomonadati</taxon>
        <taxon>Pseudomonadota</taxon>
        <taxon>Gammaproteobacteria</taxon>
        <taxon>Pseudomonadales</taxon>
        <taxon>Pseudomonadaceae</taxon>
        <taxon>Pseudomonas</taxon>
        <taxon>Pseudomonas syringae</taxon>
    </lineage>
</organism>
<proteinExistence type="predicted"/>
<keyword evidence="1" id="KW-0808">Transferase</keyword>
<comment type="caution">
    <text evidence="1">The sequence shown here is derived from an EMBL/GenBank/DDBJ whole genome shotgun (WGS) entry which is preliminary data.</text>
</comment>
<reference evidence="1 2" key="1">
    <citation type="submission" date="2015-09" db="EMBL/GenBank/DDBJ databases">
        <title>Genome announcement of multiple Pseudomonas syringae strains.</title>
        <authorList>
            <person name="Thakur S."/>
            <person name="Wang P.W."/>
            <person name="Gong Y."/>
            <person name="Weir B.S."/>
            <person name="Guttman D.S."/>
        </authorList>
    </citation>
    <scope>NUCLEOTIDE SEQUENCE [LARGE SCALE GENOMIC DNA]</scope>
    <source>
        <strain evidence="1 2">ICMP17524</strain>
    </source>
</reference>
<keyword evidence="1" id="KW-0723">Serine/threonine-protein kinase</keyword>
<dbReference type="GO" id="GO:0004674">
    <property type="term" value="F:protein serine/threonine kinase activity"/>
    <property type="evidence" value="ECO:0007669"/>
    <property type="project" value="UniProtKB-KW"/>
</dbReference>
<name>A0A0N8R118_PSESX</name>
<dbReference type="Proteomes" id="UP000050356">
    <property type="component" value="Unassembled WGS sequence"/>
</dbReference>
<gene>
    <name evidence="1" type="ORF">ALO50_02009</name>
</gene>
<dbReference type="InterPro" id="IPR011009">
    <property type="entry name" value="Kinase-like_dom_sf"/>
</dbReference>
<dbReference type="Pfam" id="PF06293">
    <property type="entry name" value="Kdo"/>
    <property type="match status" value="1"/>
</dbReference>
<dbReference type="EMBL" id="LJQA01000801">
    <property type="protein sequence ID" value="KPW82750.1"/>
    <property type="molecule type" value="Genomic_DNA"/>
</dbReference>
<keyword evidence="1" id="KW-0418">Kinase</keyword>
<protein>
    <submittedName>
        <fullName evidence="1">Serine/threonine protein kinase</fullName>
    </submittedName>
</protein>